<sequence>MINIEVDSKYVEEQLKMAIEKRLNELDSQ</sequence>
<evidence type="ECO:0000313" key="1">
    <source>
        <dbReference type="EMBL" id="SFO92917.1"/>
    </source>
</evidence>
<organism evidence="1 2">
    <name type="scientific">Halolactibacillus halophilus</name>
    <dbReference type="NCBI Taxonomy" id="306540"/>
    <lineage>
        <taxon>Bacteria</taxon>
        <taxon>Bacillati</taxon>
        <taxon>Bacillota</taxon>
        <taxon>Bacilli</taxon>
        <taxon>Bacillales</taxon>
        <taxon>Bacillaceae</taxon>
        <taxon>Halolactibacillus</taxon>
    </lineage>
</organism>
<protein>
    <submittedName>
        <fullName evidence="1">Uncharacterized protein</fullName>
    </submittedName>
</protein>
<dbReference type="EMBL" id="FOXC01000001">
    <property type="protein sequence ID" value="SFO92917.1"/>
    <property type="molecule type" value="Genomic_DNA"/>
</dbReference>
<dbReference type="Proteomes" id="UP000242243">
    <property type="component" value="Unassembled WGS sequence"/>
</dbReference>
<accession>A0A1I5L6N4</accession>
<reference evidence="1 2" key="1">
    <citation type="submission" date="2016-10" db="EMBL/GenBank/DDBJ databases">
        <authorList>
            <person name="de Groot N.N."/>
        </authorList>
    </citation>
    <scope>NUCLEOTIDE SEQUENCE [LARGE SCALE GENOMIC DNA]</scope>
    <source>
        <strain evidence="1 2">DSM 17073</strain>
    </source>
</reference>
<proteinExistence type="predicted"/>
<evidence type="ECO:0000313" key="2">
    <source>
        <dbReference type="Proteomes" id="UP000242243"/>
    </source>
</evidence>
<name>A0A1I5L6N4_9BACI</name>
<dbReference type="AlphaFoldDB" id="A0A1I5L6N4"/>
<gene>
    <name evidence="1" type="ORF">SAMN05421839_101229</name>
</gene>